<evidence type="ECO:0000256" key="8">
    <source>
        <dbReference type="SAM" id="Coils"/>
    </source>
</evidence>
<dbReference type="GO" id="GO:0009279">
    <property type="term" value="C:cell outer membrane"/>
    <property type="evidence" value="ECO:0007669"/>
    <property type="project" value="UniProtKB-SubCell"/>
</dbReference>
<keyword evidence="8" id="KW-0175">Coiled coil</keyword>
<keyword evidence="6" id="KW-0472">Membrane</keyword>
<comment type="subcellular location">
    <subcellularLocation>
        <location evidence="1">Cell outer membrane</location>
    </subcellularLocation>
</comment>
<evidence type="ECO:0000256" key="6">
    <source>
        <dbReference type="ARBA" id="ARBA00023136"/>
    </source>
</evidence>
<dbReference type="AlphaFoldDB" id="A0A1H9CX77"/>
<evidence type="ECO:0000256" key="7">
    <source>
        <dbReference type="ARBA" id="ARBA00023237"/>
    </source>
</evidence>
<evidence type="ECO:0000313" key="9">
    <source>
        <dbReference type="EMBL" id="SEQ05764.1"/>
    </source>
</evidence>
<evidence type="ECO:0000256" key="5">
    <source>
        <dbReference type="ARBA" id="ARBA00022692"/>
    </source>
</evidence>
<sequence length="458" mass="49798">MLALVASSAAAANDLLRTYDAALRNDTTLRAAHEAREAALQNEPKARAQLLPQAAASYSYTRNKADATVVVDTAGTATPIGRKIDGTDKLLAVTLTQPVFDLEAWYRLKQADEQTVLADLNYRSAEQNLLLRVAEAYFGMLRAEDLLRSAQAEKTALAKQLDLANQHLQVGISSLIDVQEVQARYDLSVVSELEAQQSRSDAQANLDKLTRDTPAAKQEARVRVVPLNEPPAPPAASTLAPLRDEIMLPSPAVGEVAQWIGHARLENPDVVAALLNYRIAARGLDAAQAHRLPTVQAQVQYNDSNTESGSFPYQLRGTSYGLNFKLPLLAGGGINAEVRQNRALRDQRQAEYEGALREAESSIRKAYSALAIGASRMRAYKQALASSSSALDAADTGLSIGTRSALDVLNARQQRYEAERKYEQSRYDYLLAALRLKSAAGALRVDDLARIDGLLEGY</sequence>
<evidence type="ECO:0000256" key="4">
    <source>
        <dbReference type="ARBA" id="ARBA00022452"/>
    </source>
</evidence>
<proteinExistence type="inferred from homology"/>
<keyword evidence="10" id="KW-1185">Reference proteome</keyword>
<dbReference type="InterPro" id="IPR003423">
    <property type="entry name" value="OMP_efflux"/>
</dbReference>
<keyword evidence="5" id="KW-0812">Transmembrane</keyword>
<dbReference type="Proteomes" id="UP000199233">
    <property type="component" value="Unassembled WGS sequence"/>
</dbReference>
<evidence type="ECO:0000256" key="3">
    <source>
        <dbReference type="ARBA" id="ARBA00022448"/>
    </source>
</evidence>
<feature type="coiled-coil region" evidence="8">
    <location>
        <begin position="140"/>
        <end position="167"/>
    </location>
</feature>
<dbReference type="PANTHER" id="PTHR30026:SF20">
    <property type="entry name" value="OUTER MEMBRANE PROTEIN TOLC"/>
    <property type="match status" value="1"/>
</dbReference>
<dbReference type="Gene3D" id="1.20.1600.10">
    <property type="entry name" value="Outer membrane efflux proteins (OEP)"/>
    <property type="match status" value="1"/>
</dbReference>
<dbReference type="InterPro" id="IPR051906">
    <property type="entry name" value="TolC-like"/>
</dbReference>
<gene>
    <name evidence="9" type="ORF">SAMN04488038_103216</name>
</gene>
<organism evidence="9 10">
    <name type="scientific">Solimonas aquatica</name>
    <dbReference type="NCBI Taxonomy" id="489703"/>
    <lineage>
        <taxon>Bacteria</taxon>
        <taxon>Pseudomonadati</taxon>
        <taxon>Pseudomonadota</taxon>
        <taxon>Gammaproteobacteria</taxon>
        <taxon>Nevskiales</taxon>
        <taxon>Nevskiaceae</taxon>
        <taxon>Solimonas</taxon>
    </lineage>
</organism>
<dbReference type="EMBL" id="FOFS01000003">
    <property type="protein sequence ID" value="SEQ05764.1"/>
    <property type="molecule type" value="Genomic_DNA"/>
</dbReference>
<evidence type="ECO:0000313" key="10">
    <source>
        <dbReference type="Proteomes" id="UP000199233"/>
    </source>
</evidence>
<evidence type="ECO:0000256" key="2">
    <source>
        <dbReference type="ARBA" id="ARBA00007613"/>
    </source>
</evidence>
<accession>A0A1H9CX77</accession>
<keyword evidence="3" id="KW-0813">Transport</keyword>
<evidence type="ECO:0000256" key="1">
    <source>
        <dbReference type="ARBA" id="ARBA00004442"/>
    </source>
</evidence>
<name>A0A1H9CX77_9GAMM</name>
<dbReference type="STRING" id="489703.SAMN04488038_103216"/>
<dbReference type="Pfam" id="PF02321">
    <property type="entry name" value="OEP"/>
    <property type="match status" value="2"/>
</dbReference>
<dbReference type="GO" id="GO:0015288">
    <property type="term" value="F:porin activity"/>
    <property type="evidence" value="ECO:0007669"/>
    <property type="project" value="TreeGrafter"/>
</dbReference>
<keyword evidence="7" id="KW-0998">Cell outer membrane</keyword>
<dbReference type="GO" id="GO:0015562">
    <property type="term" value="F:efflux transmembrane transporter activity"/>
    <property type="evidence" value="ECO:0007669"/>
    <property type="project" value="InterPro"/>
</dbReference>
<dbReference type="NCBIfam" id="TIGR01844">
    <property type="entry name" value="type_I_sec_TolC"/>
    <property type="match status" value="1"/>
</dbReference>
<comment type="similarity">
    <text evidence="2">Belongs to the outer membrane factor (OMF) (TC 1.B.17) family.</text>
</comment>
<dbReference type="InterPro" id="IPR010130">
    <property type="entry name" value="T1SS_OMP_TolC"/>
</dbReference>
<reference evidence="9 10" key="1">
    <citation type="submission" date="2016-10" db="EMBL/GenBank/DDBJ databases">
        <authorList>
            <person name="de Groot N.N."/>
        </authorList>
    </citation>
    <scope>NUCLEOTIDE SEQUENCE [LARGE SCALE GENOMIC DNA]</scope>
    <source>
        <strain evidence="9 10">DSM 25927</strain>
    </source>
</reference>
<protein>
    <submittedName>
        <fullName evidence="9">Outer membrane protein</fullName>
    </submittedName>
</protein>
<dbReference type="PANTHER" id="PTHR30026">
    <property type="entry name" value="OUTER MEMBRANE PROTEIN TOLC"/>
    <property type="match status" value="1"/>
</dbReference>
<dbReference type="GO" id="GO:1990281">
    <property type="term" value="C:efflux pump complex"/>
    <property type="evidence" value="ECO:0007669"/>
    <property type="project" value="TreeGrafter"/>
</dbReference>
<keyword evidence="4" id="KW-1134">Transmembrane beta strand</keyword>
<dbReference type="SUPFAM" id="SSF56954">
    <property type="entry name" value="Outer membrane efflux proteins (OEP)"/>
    <property type="match status" value="1"/>
</dbReference>